<dbReference type="PROSITE" id="PS51671">
    <property type="entry name" value="ACT"/>
    <property type="match status" value="1"/>
</dbReference>
<dbReference type="GO" id="GO:0009094">
    <property type="term" value="P:L-phenylalanine biosynthetic process"/>
    <property type="evidence" value="ECO:0007669"/>
    <property type="project" value="UniProtKB-UniPathway"/>
</dbReference>
<evidence type="ECO:0000256" key="3">
    <source>
        <dbReference type="ARBA" id="ARBA00004741"/>
    </source>
</evidence>
<evidence type="ECO:0000256" key="1">
    <source>
        <dbReference type="ARBA" id="ARBA00000824"/>
    </source>
</evidence>
<accession>A0A1J1EBJ7</accession>
<dbReference type="Proteomes" id="UP000243197">
    <property type="component" value="Chromosome"/>
</dbReference>
<dbReference type="UniPathway" id="UPA00121">
    <property type="reaction ID" value="UER00345"/>
</dbReference>
<dbReference type="FunFam" id="3.40.190.10:FF:000034">
    <property type="entry name" value="Chorismate mutase/prephenate dehydratase"/>
    <property type="match status" value="1"/>
</dbReference>
<evidence type="ECO:0000256" key="7">
    <source>
        <dbReference type="ARBA" id="ARBA00014401"/>
    </source>
</evidence>
<protein>
    <recommendedName>
        <fullName evidence="7">Bifunctional chorismate mutase/prephenate dehydratase</fullName>
        <ecNumber evidence="6">4.2.1.51</ecNumber>
        <ecNumber evidence="5">5.4.99.5</ecNumber>
    </recommendedName>
    <alternativeName>
        <fullName evidence="13">Chorismate mutase-prephenate dehydratase</fullName>
    </alternativeName>
    <alternativeName>
        <fullName evidence="12">p-protein</fullName>
    </alternativeName>
</protein>
<name>A0A1J1EBJ7_9FLAO</name>
<dbReference type="KEGG" id="ise:JBKA6_1286"/>
<comment type="pathway">
    <text evidence="3">Amino-acid biosynthesis; L-phenylalanine biosynthesis; phenylpyruvate from prephenate: step 1/1.</text>
</comment>
<keyword evidence="11" id="KW-0456">Lyase</keyword>
<dbReference type="Pfam" id="PF00800">
    <property type="entry name" value="PDT"/>
    <property type="match status" value="1"/>
</dbReference>
<dbReference type="CDD" id="cd13631">
    <property type="entry name" value="PBP2_Ct-PDT_like"/>
    <property type="match status" value="1"/>
</dbReference>
<dbReference type="PANTHER" id="PTHR21022">
    <property type="entry name" value="PREPHENATE DEHYDRATASE P PROTEIN"/>
    <property type="match status" value="1"/>
</dbReference>
<evidence type="ECO:0000313" key="17">
    <source>
        <dbReference type="EMBL" id="BAV95299.1"/>
    </source>
</evidence>
<evidence type="ECO:0000256" key="5">
    <source>
        <dbReference type="ARBA" id="ARBA00012404"/>
    </source>
</evidence>
<sequence>MKKTVAIQGVKGSYHHIAAMEYFSQPIDIVECDSFRKMPDLINQNKVDLAIMAIENSIAGSILSNYSIILNNNIKVIGEYYLSISHCLMTIKGQDIGDIKEIYSHPMAILQCEEYLKRYPNIKLVETENTALSAKKISNENLINIAAIASETAGNIYKLSIIDRDIQTKKNNFTRFFIIAKTNIESLRDKDKASIKFSLKHQPGNLADILNTFSSKDINLTKIQSIPIIDKPWEYSFIVDFLFKDENHYSDLMRSLEGKCNDIEIIGKYKSCLI</sequence>
<dbReference type="EC" id="4.2.1.51" evidence="6"/>
<comment type="catalytic activity">
    <reaction evidence="14">
        <text>prephenate + H(+) = 3-phenylpyruvate + CO2 + H2O</text>
        <dbReference type="Rhea" id="RHEA:21648"/>
        <dbReference type="ChEBI" id="CHEBI:15377"/>
        <dbReference type="ChEBI" id="CHEBI:15378"/>
        <dbReference type="ChEBI" id="CHEBI:16526"/>
        <dbReference type="ChEBI" id="CHEBI:18005"/>
        <dbReference type="ChEBI" id="CHEBI:29934"/>
        <dbReference type="EC" id="4.2.1.51"/>
    </reaction>
</comment>
<keyword evidence="9" id="KW-0057">Aromatic amino acid biosynthesis</keyword>
<keyword evidence="8" id="KW-0028">Amino-acid biosynthesis</keyword>
<evidence type="ECO:0000259" key="15">
    <source>
        <dbReference type="PROSITE" id="PS51171"/>
    </source>
</evidence>
<dbReference type="PROSITE" id="PS51171">
    <property type="entry name" value="PREPHENATE_DEHYDR_3"/>
    <property type="match status" value="1"/>
</dbReference>
<comment type="function">
    <text evidence="2">Catalyzes the Claisen rearrangement of chorismate to prephenate and the decarboxylation/dehydration of prephenate to phenylpyruvate.</text>
</comment>
<dbReference type="InterPro" id="IPR002912">
    <property type="entry name" value="ACT_dom"/>
</dbReference>
<reference evidence="17 18" key="1">
    <citation type="submission" date="2014-03" db="EMBL/GenBank/DDBJ databases">
        <title>complete genome sequence of Flavobacteriaceae bacterium JBKA-6.</title>
        <authorList>
            <person name="Takano T."/>
            <person name="Nakamura Y."/>
            <person name="Takuma S."/>
            <person name="Yasuike M."/>
            <person name="Matsuyama T."/>
            <person name="Sakai T."/>
            <person name="Fujiwara A."/>
            <person name="Kimoto K."/>
            <person name="Fukuda Y."/>
            <person name="Kondo H."/>
            <person name="Hirono I."/>
            <person name="Nakayasu C."/>
        </authorList>
    </citation>
    <scope>NUCLEOTIDE SEQUENCE [LARGE SCALE GENOMIC DNA]</scope>
    <source>
        <strain evidence="17 18">JBKA-6</strain>
    </source>
</reference>
<proteinExistence type="predicted"/>
<evidence type="ECO:0000256" key="12">
    <source>
        <dbReference type="ARBA" id="ARBA00031175"/>
    </source>
</evidence>
<evidence type="ECO:0000256" key="2">
    <source>
        <dbReference type="ARBA" id="ARBA00002364"/>
    </source>
</evidence>
<evidence type="ECO:0000256" key="11">
    <source>
        <dbReference type="ARBA" id="ARBA00023239"/>
    </source>
</evidence>
<dbReference type="PANTHER" id="PTHR21022:SF19">
    <property type="entry name" value="PREPHENATE DEHYDRATASE-RELATED"/>
    <property type="match status" value="1"/>
</dbReference>
<evidence type="ECO:0000256" key="6">
    <source>
        <dbReference type="ARBA" id="ARBA00013147"/>
    </source>
</evidence>
<dbReference type="GO" id="GO:0004106">
    <property type="term" value="F:chorismate mutase activity"/>
    <property type="evidence" value="ECO:0007669"/>
    <property type="project" value="UniProtKB-EC"/>
</dbReference>
<comment type="pathway">
    <text evidence="4">Metabolic intermediate biosynthesis; prephenate biosynthesis; prephenate from chorismate: step 1/1.</text>
</comment>
<feature type="domain" description="Prephenate dehydratase" evidence="15">
    <location>
        <begin position="4"/>
        <end position="181"/>
    </location>
</feature>
<dbReference type="EC" id="5.4.99.5" evidence="5"/>
<dbReference type="OrthoDB" id="9802281at2"/>
<keyword evidence="18" id="KW-1185">Reference proteome</keyword>
<dbReference type="Pfam" id="PF01842">
    <property type="entry name" value="ACT"/>
    <property type="match status" value="1"/>
</dbReference>
<dbReference type="SUPFAM" id="SSF55021">
    <property type="entry name" value="ACT-like"/>
    <property type="match status" value="1"/>
</dbReference>
<dbReference type="EMBL" id="AP014564">
    <property type="protein sequence ID" value="BAV95299.1"/>
    <property type="molecule type" value="Genomic_DNA"/>
</dbReference>
<evidence type="ECO:0000256" key="14">
    <source>
        <dbReference type="ARBA" id="ARBA00047848"/>
    </source>
</evidence>
<evidence type="ECO:0000256" key="8">
    <source>
        <dbReference type="ARBA" id="ARBA00022605"/>
    </source>
</evidence>
<dbReference type="InterPro" id="IPR045865">
    <property type="entry name" value="ACT-like_dom_sf"/>
</dbReference>
<evidence type="ECO:0000256" key="10">
    <source>
        <dbReference type="ARBA" id="ARBA00023222"/>
    </source>
</evidence>
<dbReference type="Gene3D" id="3.40.190.10">
    <property type="entry name" value="Periplasmic binding protein-like II"/>
    <property type="match status" value="2"/>
</dbReference>
<organism evidence="17 18">
    <name type="scientific">Ichthyobacterium seriolicida</name>
    <dbReference type="NCBI Taxonomy" id="242600"/>
    <lineage>
        <taxon>Bacteria</taxon>
        <taxon>Pseudomonadati</taxon>
        <taxon>Bacteroidota</taxon>
        <taxon>Flavobacteriia</taxon>
        <taxon>Flavobacteriales</taxon>
        <taxon>Ichthyobacteriaceae</taxon>
        <taxon>Ichthyobacterium</taxon>
    </lineage>
</organism>
<dbReference type="SUPFAM" id="SSF53850">
    <property type="entry name" value="Periplasmic binding protein-like II"/>
    <property type="match status" value="1"/>
</dbReference>
<keyword evidence="10" id="KW-0584">Phenylalanine biosynthesis</keyword>
<comment type="catalytic activity">
    <reaction evidence="1">
        <text>chorismate = prephenate</text>
        <dbReference type="Rhea" id="RHEA:13897"/>
        <dbReference type="ChEBI" id="CHEBI:29748"/>
        <dbReference type="ChEBI" id="CHEBI:29934"/>
        <dbReference type="EC" id="5.4.99.5"/>
    </reaction>
</comment>
<dbReference type="Gene3D" id="3.30.70.260">
    <property type="match status" value="1"/>
</dbReference>
<evidence type="ECO:0000259" key="16">
    <source>
        <dbReference type="PROSITE" id="PS51671"/>
    </source>
</evidence>
<evidence type="ECO:0000256" key="13">
    <source>
        <dbReference type="ARBA" id="ARBA00031520"/>
    </source>
</evidence>
<evidence type="ECO:0000313" key="18">
    <source>
        <dbReference type="Proteomes" id="UP000243197"/>
    </source>
</evidence>
<dbReference type="RefSeq" id="WP_096686973.1">
    <property type="nucleotide sequence ID" value="NZ_AP014564.1"/>
</dbReference>
<gene>
    <name evidence="17" type="ORF">JBKA6_1286</name>
</gene>
<evidence type="ECO:0000256" key="9">
    <source>
        <dbReference type="ARBA" id="ARBA00023141"/>
    </source>
</evidence>
<dbReference type="GO" id="GO:0004664">
    <property type="term" value="F:prephenate dehydratase activity"/>
    <property type="evidence" value="ECO:0007669"/>
    <property type="project" value="UniProtKB-EC"/>
</dbReference>
<feature type="domain" description="ACT" evidence="16">
    <location>
        <begin position="194"/>
        <end position="270"/>
    </location>
</feature>
<dbReference type="CDD" id="cd04905">
    <property type="entry name" value="ACT_CM-PDT"/>
    <property type="match status" value="1"/>
</dbReference>
<dbReference type="GO" id="GO:0005737">
    <property type="term" value="C:cytoplasm"/>
    <property type="evidence" value="ECO:0007669"/>
    <property type="project" value="TreeGrafter"/>
</dbReference>
<dbReference type="InterPro" id="IPR001086">
    <property type="entry name" value="Preph_deHydtase"/>
</dbReference>
<dbReference type="AlphaFoldDB" id="A0A1J1EBJ7"/>
<evidence type="ECO:0000256" key="4">
    <source>
        <dbReference type="ARBA" id="ARBA00004817"/>
    </source>
</evidence>